<feature type="signal peptide" evidence="1">
    <location>
        <begin position="1"/>
        <end position="19"/>
    </location>
</feature>
<reference evidence="3 4" key="1">
    <citation type="submission" date="2017-06" db="EMBL/GenBank/DDBJ databases">
        <authorList>
            <person name="Varghese N."/>
            <person name="Submissions S."/>
        </authorList>
    </citation>
    <scope>NUCLEOTIDE SEQUENCE [LARGE SCALE GENOMIC DNA]</scope>
    <source>
        <strain evidence="3 4">DSM 19840</strain>
    </source>
</reference>
<comment type="caution">
    <text evidence="3">The sequence shown here is derived from an EMBL/GenBank/DDBJ whole genome shotgun (WGS) entry which is preliminary data.</text>
</comment>
<keyword evidence="1" id="KW-0732">Signal</keyword>
<evidence type="ECO:0000313" key="3">
    <source>
        <dbReference type="EMBL" id="SNR27463.1"/>
    </source>
</evidence>
<dbReference type="Gene3D" id="2.60.120.560">
    <property type="entry name" value="Exo-inulinase, domain 1"/>
    <property type="match status" value="1"/>
</dbReference>
<feature type="chain" id="PRO_5047075029" description="3-keto-alpha-glucoside-1,2-lyase/3-keto-2-hydroxy-glucal hydratase domain-containing protein" evidence="1">
    <location>
        <begin position="20"/>
        <end position="201"/>
    </location>
</feature>
<proteinExistence type="predicted"/>
<organism evidence="3 4">
    <name type="scientific">Maribacter sedimenticola</name>
    <dbReference type="NCBI Taxonomy" id="228956"/>
    <lineage>
        <taxon>Bacteria</taxon>
        <taxon>Pseudomonadati</taxon>
        <taxon>Bacteroidota</taxon>
        <taxon>Flavobacteriia</taxon>
        <taxon>Flavobacteriales</taxon>
        <taxon>Flavobacteriaceae</taxon>
        <taxon>Maribacter</taxon>
    </lineage>
</organism>
<gene>
    <name evidence="3" type="ORF">SAMN04488009_0648</name>
</gene>
<dbReference type="Proteomes" id="UP000198337">
    <property type="component" value="Unassembled WGS sequence"/>
</dbReference>
<sequence>MKIIVQILLLVLLVLPVNGQTGDDTWKPIFDGNDLEQWRVPKKNIWWSIDNEILWAKSDPDKIGSILWTKKSYTDFMVQMDFKFGEGVVDTGIYMRGDNPRNVQVQIGISGSLKKDMTASPYVPTLGYPAEASGVDALLDHKGWNTIKAMTIGNTYTVWLNGVEVMNYELENANLKGPIGLQLHPGNEMTVQFRNIMVNEL</sequence>
<accession>A0ABY1SD00</accession>
<dbReference type="RefSeq" id="WP_089259009.1">
    <property type="nucleotide sequence ID" value="NZ_FZNV01000001.1"/>
</dbReference>
<dbReference type="Pfam" id="PF06439">
    <property type="entry name" value="3keto-disac_hyd"/>
    <property type="match status" value="1"/>
</dbReference>
<evidence type="ECO:0000259" key="2">
    <source>
        <dbReference type="Pfam" id="PF06439"/>
    </source>
</evidence>
<feature type="domain" description="3-keto-alpha-glucoside-1,2-lyase/3-keto-2-hydroxy-glucal hydratase" evidence="2">
    <location>
        <begin position="25"/>
        <end position="198"/>
    </location>
</feature>
<dbReference type="EMBL" id="FZNV01000001">
    <property type="protein sequence ID" value="SNR27463.1"/>
    <property type="molecule type" value="Genomic_DNA"/>
</dbReference>
<protein>
    <recommendedName>
        <fullName evidence="2">3-keto-alpha-glucoside-1,2-lyase/3-keto-2-hydroxy-glucal hydratase domain-containing protein</fullName>
    </recommendedName>
</protein>
<dbReference type="InterPro" id="IPR010496">
    <property type="entry name" value="AL/BT2_dom"/>
</dbReference>
<evidence type="ECO:0000313" key="4">
    <source>
        <dbReference type="Proteomes" id="UP000198337"/>
    </source>
</evidence>
<keyword evidence="4" id="KW-1185">Reference proteome</keyword>
<evidence type="ECO:0000256" key="1">
    <source>
        <dbReference type="SAM" id="SignalP"/>
    </source>
</evidence>
<name>A0ABY1SD00_9FLAO</name>